<accession>A0A9D4CMB1</accession>
<feature type="compositionally biased region" description="Basic and acidic residues" evidence="1">
    <location>
        <begin position="18"/>
        <end position="30"/>
    </location>
</feature>
<comment type="caution">
    <text evidence="2">The sequence shown here is derived from an EMBL/GenBank/DDBJ whole genome shotgun (WGS) entry which is preliminary data.</text>
</comment>
<reference evidence="2" key="2">
    <citation type="submission" date="2020-11" db="EMBL/GenBank/DDBJ databases">
        <authorList>
            <person name="McCartney M.A."/>
            <person name="Auch B."/>
            <person name="Kono T."/>
            <person name="Mallez S."/>
            <person name="Becker A."/>
            <person name="Gohl D.M."/>
            <person name="Silverstein K.A.T."/>
            <person name="Koren S."/>
            <person name="Bechman K.B."/>
            <person name="Herman A."/>
            <person name="Abrahante J.E."/>
            <person name="Garbe J."/>
        </authorList>
    </citation>
    <scope>NUCLEOTIDE SEQUENCE</scope>
    <source>
        <strain evidence="2">Duluth1</strain>
        <tissue evidence="2">Whole animal</tissue>
    </source>
</reference>
<gene>
    <name evidence="2" type="ORF">DPMN_053930</name>
</gene>
<evidence type="ECO:0000256" key="1">
    <source>
        <dbReference type="SAM" id="MobiDB-lite"/>
    </source>
</evidence>
<evidence type="ECO:0000313" key="3">
    <source>
        <dbReference type="Proteomes" id="UP000828390"/>
    </source>
</evidence>
<sequence>MPKVKKRSVQQRSAAKSEMMRQNKISEKGVGDGVLENSCKPIVEGLKSPTV</sequence>
<dbReference type="Proteomes" id="UP000828390">
    <property type="component" value="Unassembled WGS sequence"/>
</dbReference>
<reference evidence="2" key="1">
    <citation type="journal article" date="2019" name="bioRxiv">
        <title>The Genome of the Zebra Mussel, Dreissena polymorpha: A Resource for Invasive Species Research.</title>
        <authorList>
            <person name="McCartney M.A."/>
            <person name="Auch B."/>
            <person name="Kono T."/>
            <person name="Mallez S."/>
            <person name="Zhang Y."/>
            <person name="Obille A."/>
            <person name="Becker A."/>
            <person name="Abrahante J.E."/>
            <person name="Garbe J."/>
            <person name="Badalamenti J.P."/>
            <person name="Herman A."/>
            <person name="Mangelson H."/>
            <person name="Liachko I."/>
            <person name="Sullivan S."/>
            <person name="Sone E.D."/>
            <person name="Koren S."/>
            <person name="Silverstein K.A.T."/>
            <person name="Beckman K.B."/>
            <person name="Gohl D.M."/>
        </authorList>
    </citation>
    <scope>NUCLEOTIDE SEQUENCE</scope>
    <source>
        <strain evidence="2">Duluth1</strain>
        <tissue evidence="2">Whole animal</tissue>
    </source>
</reference>
<dbReference type="AlphaFoldDB" id="A0A9D4CMB1"/>
<keyword evidence="3" id="KW-1185">Reference proteome</keyword>
<proteinExistence type="predicted"/>
<name>A0A9D4CMB1_DREPO</name>
<dbReference type="EMBL" id="JAIWYP010000012">
    <property type="protein sequence ID" value="KAH3727984.1"/>
    <property type="molecule type" value="Genomic_DNA"/>
</dbReference>
<feature type="region of interest" description="Disordered" evidence="1">
    <location>
        <begin position="1"/>
        <end position="36"/>
    </location>
</feature>
<evidence type="ECO:0000313" key="2">
    <source>
        <dbReference type="EMBL" id="KAH3727984.1"/>
    </source>
</evidence>
<organism evidence="2 3">
    <name type="scientific">Dreissena polymorpha</name>
    <name type="common">Zebra mussel</name>
    <name type="synonym">Mytilus polymorpha</name>
    <dbReference type="NCBI Taxonomy" id="45954"/>
    <lineage>
        <taxon>Eukaryota</taxon>
        <taxon>Metazoa</taxon>
        <taxon>Spiralia</taxon>
        <taxon>Lophotrochozoa</taxon>
        <taxon>Mollusca</taxon>
        <taxon>Bivalvia</taxon>
        <taxon>Autobranchia</taxon>
        <taxon>Heteroconchia</taxon>
        <taxon>Euheterodonta</taxon>
        <taxon>Imparidentia</taxon>
        <taxon>Neoheterodontei</taxon>
        <taxon>Myida</taxon>
        <taxon>Dreissenoidea</taxon>
        <taxon>Dreissenidae</taxon>
        <taxon>Dreissena</taxon>
    </lineage>
</organism>
<protein>
    <submittedName>
        <fullName evidence="2">Uncharacterized protein</fullName>
    </submittedName>
</protein>